<dbReference type="eggNOG" id="ENOG502QXYN">
    <property type="taxonomic scope" value="Eukaryota"/>
</dbReference>
<gene>
    <name evidence="1" type="ORF">PKNOH_S140238100</name>
</gene>
<dbReference type="VEuPathDB" id="PlasmoDB:PKA1H_140025500"/>
<protein>
    <submittedName>
        <fullName evidence="1">Uncharacterized protein</fullName>
    </submittedName>
</protein>
<dbReference type="AlphaFoldDB" id="A0A1Y3DIE2"/>
<reference evidence="1 2" key="1">
    <citation type="submission" date="2017-05" db="EMBL/GenBank/DDBJ databases">
        <title>PacBio assembly of a Plasmodium knowlesi genome sequence with Hi-C correction and manual annotation of the SICAvar gene family.</title>
        <authorList>
            <person name="Lapp S.A."/>
            <person name="Geraldo J.A."/>
            <person name="Chien J.-T."/>
            <person name="Ay F."/>
            <person name="Pakala S.B."/>
            <person name="Batugedara G."/>
            <person name="Humphrey J.C."/>
            <person name="Debarry J.D."/>
            <person name="Le Roch K.G."/>
            <person name="Galinski M.R."/>
            <person name="Kissinger J.C."/>
        </authorList>
    </citation>
    <scope>NUCLEOTIDE SEQUENCE [LARGE SCALE GENOMIC DNA]</scope>
    <source>
        <strain evidence="2">Malayan Strain Pk1 (A+)</strain>
    </source>
</reference>
<evidence type="ECO:0000313" key="2">
    <source>
        <dbReference type="Proteomes" id="UP000195012"/>
    </source>
</evidence>
<accession>A0A1Y3DIE2</accession>
<sequence length="75" mass="9199">MMERNILSKYKSFFSFVNTVKNKAEKEKALRYSQHLYLKNISRSNYNVKNNVDQIYDNKLFLKYWMRKKRPGARN</sequence>
<dbReference type="EMBL" id="NETL01000028">
    <property type="protein sequence ID" value="OTN63919.1"/>
    <property type="molecule type" value="Genomic_DNA"/>
</dbReference>
<comment type="caution">
    <text evidence="1">The sequence shown here is derived from an EMBL/GenBank/DDBJ whole genome shotgun (WGS) entry which is preliminary data.</text>
</comment>
<dbReference type="VEuPathDB" id="PlasmoDB:PKNH_1420300"/>
<dbReference type="VEuPathDB" id="PlasmoDB:PKNOH_S140238100"/>
<proteinExistence type="predicted"/>
<dbReference type="Proteomes" id="UP000195012">
    <property type="component" value="Unassembled WGS sequence"/>
</dbReference>
<name>A0A1Y3DIE2_PLAKN</name>
<dbReference type="OrthoDB" id="333715at2759"/>
<organism evidence="1 2">
    <name type="scientific">Plasmodium knowlesi</name>
    <dbReference type="NCBI Taxonomy" id="5850"/>
    <lineage>
        <taxon>Eukaryota</taxon>
        <taxon>Sar</taxon>
        <taxon>Alveolata</taxon>
        <taxon>Apicomplexa</taxon>
        <taxon>Aconoidasida</taxon>
        <taxon>Haemosporida</taxon>
        <taxon>Plasmodiidae</taxon>
        <taxon>Plasmodium</taxon>
        <taxon>Plasmodium (Plasmodium)</taxon>
    </lineage>
</organism>
<evidence type="ECO:0000313" key="1">
    <source>
        <dbReference type="EMBL" id="OTN63919.1"/>
    </source>
</evidence>